<dbReference type="GeneID" id="36347490"/>
<reference evidence="1 2" key="1">
    <citation type="journal article" date="2016" name="Genome Announc.">
        <title>Draft Whole-Genome Sequence of Trichoderma gamsii T6085, a Promising Biocontrol Agent of Fusarium Head Blight on Wheat.</title>
        <authorList>
            <person name="Baroncelli R."/>
            <person name="Zapparata A."/>
            <person name="Piaggeschi G."/>
            <person name="Sarrocco S."/>
            <person name="Vannacci G."/>
        </authorList>
    </citation>
    <scope>NUCLEOTIDE SEQUENCE [LARGE SCALE GENOMIC DNA]</scope>
    <source>
        <strain evidence="1 2">T6085</strain>
    </source>
</reference>
<gene>
    <name evidence="1" type="ORF">TGAM01_v204022</name>
</gene>
<dbReference type="EMBL" id="JPDN02000011">
    <property type="protein sequence ID" value="PON27073.1"/>
    <property type="molecule type" value="Genomic_DNA"/>
</dbReference>
<accession>A0A2P4ZS43</accession>
<evidence type="ECO:0000313" key="1">
    <source>
        <dbReference type="EMBL" id="PON27073.1"/>
    </source>
</evidence>
<protein>
    <submittedName>
        <fullName evidence="1">Uncharacterized protein</fullName>
    </submittedName>
</protein>
<feature type="non-terminal residue" evidence="1">
    <location>
        <position position="1"/>
    </location>
</feature>
<dbReference type="AlphaFoldDB" id="A0A2P4ZS43"/>
<proteinExistence type="predicted"/>
<evidence type="ECO:0000313" key="2">
    <source>
        <dbReference type="Proteomes" id="UP000054821"/>
    </source>
</evidence>
<comment type="caution">
    <text evidence="1">The sequence shown here is derived from an EMBL/GenBank/DDBJ whole genome shotgun (WGS) entry which is preliminary data.</text>
</comment>
<dbReference type="RefSeq" id="XP_024405917.1">
    <property type="nucleotide sequence ID" value="XM_024549332.1"/>
</dbReference>
<name>A0A2P4ZS43_9HYPO</name>
<dbReference type="Proteomes" id="UP000054821">
    <property type="component" value="Unassembled WGS sequence"/>
</dbReference>
<keyword evidence="2" id="KW-1185">Reference proteome</keyword>
<organism evidence="1 2">
    <name type="scientific">Trichoderma gamsii</name>
    <dbReference type="NCBI Taxonomy" id="398673"/>
    <lineage>
        <taxon>Eukaryota</taxon>
        <taxon>Fungi</taxon>
        <taxon>Dikarya</taxon>
        <taxon>Ascomycota</taxon>
        <taxon>Pezizomycotina</taxon>
        <taxon>Sordariomycetes</taxon>
        <taxon>Hypocreomycetidae</taxon>
        <taxon>Hypocreales</taxon>
        <taxon>Hypocreaceae</taxon>
        <taxon>Trichoderma</taxon>
    </lineage>
</organism>
<sequence>PLGGRRSPSYRWTIELARTRTPADLAVPLSLPKQHLHLQLFASHLRVLTFCRAAVLHLHTRVWRFCLCGAYFLPLRYQRVASSISLGGRS</sequence>